<dbReference type="AlphaFoldDB" id="A0A6I5RWQ5"/>
<reference evidence="1 2" key="1">
    <citation type="submission" date="2020-02" db="EMBL/GenBank/DDBJ databases">
        <title>Broccoli isolated Pseudomonas sp.</title>
        <authorList>
            <person name="Fujikawa T."/>
            <person name="Sawada H."/>
        </authorList>
    </citation>
    <scope>NUCLEOTIDE SEQUENCE [LARGE SCALE GENOMIC DNA]</scope>
    <source>
        <strain evidence="1 2">JCM 32154</strain>
    </source>
</reference>
<keyword evidence="1" id="KW-0808">Transferase</keyword>
<evidence type="ECO:0000313" key="2">
    <source>
        <dbReference type="Proteomes" id="UP000471751"/>
    </source>
</evidence>
<feature type="non-terminal residue" evidence="1">
    <location>
        <position position="68"/>
    </location>
</feature>
<dbReference type="SUPFAM" id="SSF55729">
    <property type="entry name" value="Acyl-CoA N-acyltransferases (Nat)"/>
    <property type="match status" value="1"/>
</dbReference>
<dbReference type="GO" id="GO:0016740">
    <property type="term" value="F:transferase activity"/>
    <property type="evidence" value="ECO:0007669"/>
    <property type="project" value="UniProtKB-KW"/>
</dbReference>
<accession>A0A6I5RWQ5</accession>
<dbReference type="InterPro" id="IPR016181">
    <property type="entry name" value="Acyl_CoA_acyltransferase"/>
</dbReference>
<proteinExistence type="predicted"/>
<keyword evidence="2" id="KW-1185">Reference proteome</keyword>
<dbReference type="Proteomes" id="UP000471751">
    <property type="component" value="Unassembled WGS sequence"/>
</dbReference>
<protein>
    <submittedName>
        <fullName evidence="1">GNAT family N-acetyltransferase</fullName>
    </submittedName>
</protein>
<sequence>MTLQLIRATDLHLPFARALTCRNMLPYYREYDLLWMDEAFDQAWTWREQWLIVDGEQLLGFCSLSQDA</sequence>
<name>A0A6I5RWQ5_9PSED</name>
<organism evidence="1 2">
    <name type="scientific">Pseudomonas laurentiana</name>
    <dbReference type="NCBI Taxonomy" id="2364649"/>
    <lineage>
        <taxon>Bacteria</taxon>
        <taxon>Pseudomonadati</taxon>
        <taxon>Pseudomonadota</taxon>
        <taxon>Gammaproteobacteria</taxon>
        <taxon>Pseudomonadales</taxon>
        <taxon>Pseudomonadaceae</taxon>
        <taxon>Pseudomonas</taxon>
    </lineage>
</organism>
<comment type="caution">
    <text evidence="1">The sequence shown here is derived from an EMBL/GenBank/DDBJ whole genome shotgun (WGS) entry which is preliminary data.</text>
</comment>
<evidence type="ECO:0000313" key="1">
    <source>
        <dbReference type="EMBL" id="NES12080.1"/>
    </source>
</evidence>
<dbReference type="EMBL" id="JAAHBT010000445">
    <property type="protein sequence ID" value="NES12080.1"/>
    <property type="molecule type" value="Genomic_DNA"/>
</dbReference>
<gene>
    <name evidence="1" type="ORF">G3O07_23935</name>
</gene>